<organism evidence="1 2">
    <name type="scientific">Crotalaria pallida</name>
    <name type="common">Smooth rattlebox</name>
    <name type="synonym">Crotalaria striata</name>
    <dbReference type="NCBI Taxonomy" id="3830"/>
    <lineage>
        <taxon>Eukaryota</taxon>
        <taxon>Viridiplantae</taxon>
        <taxon>Streptophyta</taxon>
        <taxon>Embryophyta</taxon>
        <taxon>Tracheophyta</taxon>
        <taxon>Spermatophyta</taxon>
        <taxon>Magnoliopsida</taxon>
        <taxon>eudicotyledons</taxon>
        <taxon>Gunneridae</taxon>
        <taxon>Pentapetalae</taxon>
        <taxon>rosids</taxon>
        <taxon>fabids</taxon>
        <taxon>Fabales</taxon>
        <taxon>Fabaceae</taxon>
        <taxon>Papilionoideae</taxon>
        <taxon>50 kb inversion clade</taxon>
        <taxon>genistoids sensu lato</taxon>
        <taxon>core genistoids</taxon>
        <taxon>Crotalarieae</taxon>
        <taxon>Crotalaria</taxon>
    </lineage>
</organism>
<name>A0AAN9E320_CROPI</name>
<proteinExistence type="predicted"/>
<evidence type="ECO:0000313" key="2">
    <source>
        <dbReference type="Proteomes" id="UP001372338"/>
    </source>
</evidence>
<comment type="caution">
    <text evidence="1">The sequence shown here is derived from an EMBL/GenBank/DDBJ whole genome shotgun (WGS) entry which is preliminary data.</text>
</comment>
<reference evidence="1 2" key="1">
    <citation type="submission" date="2024-01" db="EMBL/GenBank/DDBJ databases">
        <title>The genomes of 5 underutilized Papilionoideae crops provide insights into root nodulation and disease resistanc.</title>
        <authorList>
            <person name="Yuan L."/>
        </authorList>
    </citation>
    <scope>NUCLEOTIDE SEQUENCE [LARGE SCALE GENOMIC DNA]</scope>
    <source>
        <strain evidence="1">ZHUSHIDOU_FW_LH</strain>
        <tissue evidence="1">Leaf</tissue>
    </source>
</reference>
<evidence type="ECO:0000313" key="1">
    <source>
        <dbReference type="EMBL" id="KAK7243998.1"/>
    </source>
</evidence>
<dbReference type="EMBL" id="JAYWIO010000008">
    <property type="protein sequence ID" value="KAK7243998.1"/>
    <property type="molecule type" value="Genomic_DNA"/>
</dbReference>
<accession>A0AAN9E320</accession>
<keyword evidence="2" id="KW-1185">Reference proteome</keyword>
<sequence>MAAVEKAVAVANSGVQVTIDKSVDTVVAETVSENVGVESPGSISKSPMQDDARNVESGEAQFMHCHILLLNSQSEFHATLVYAANDMITRKGLWNDLITIKTSATDFCQVVKEIWQTDINGFAMFRVNSKLNLLKEPLKHLNRRDFDGIDLKEKKLRQDLIEVQNRLRVNPLDVQAQIDEKEAYAKYLGIP</sequence>
<protein>
    <submittedName>
        <fullName evidence="1">Uncharacterized protein</fullName>
    </submittedName>
</protein>
<gene>
    <name evidence="1" type="ORF">RIF29_38813</name>
</gene>
<dbReference type="AlphaFoldDB" id="A0AAN9E320"/>
<dbReference type="Proteomes" id="UP001372338">
    <property type="component" value="Unassembled WGS sequence"/>
</dbReference>